<evidence type="ECO:0000256" key="1">
    <source>
        <dbReference type="ARBA" id="ARBA00011062"/>
    </source>
</evidence>
<feature type="binding site" evidence="4">
    <location>
        <position position="94"/>
    </location>
    <ligand>
        <name>a divalent metal cation</name>
        <dbReference type="ChEBI" id="CHEBI:60240"/>
    </ligand>
</feature>
<dbReference type="HAMAP" id="MF_00060">
    <property type="entry name" value="SurE"/>
    <property type="match status" value="1"/>
</dbReference>
<dbReference type="EMBL" id="CP011267">
    <property type="protein sequence ID" value="AKG92509.1"/>
    <property type="molecule type" value="Genomic_DNA"/>
</dbReference>
<dbReference type="GeneID" id="24802720"/>
<evidence type="ECO:0000313" key="7">
    <source>
        <dbReference type="Proteomes" id="UP000034723"/>
    </source>
</evidence>
<dbReference type="EC" id="3.1.3.5" evidence="4"/>
<dbReference type="Pfam" id="PF01975">
    <property type="entry name" value="SurE"/>
    <property type="match status" value="1"/>
</dbReference>
<dbReference type="FunCoup" id="A0A0F7IGW5">
    <property type="interactions" value="23"/>
</dbReference>
<name>A0A0F7IGW5_9EURY</name>
<dbReference type="GO" id="GO:0046872">
    <property type="term" value="F:metal ion binding"/>
    <property type="evidence" value="ECO:0007669"/>
    <property type="project" value="UniProtKB-UniRule"/>
</dbReference>
<dbReference type="HOGENOM" id="CLU_045192_1_3_2"/>
<dbReference type="OrthoDB" id="26873at2157"/>
<accession>A0A0F7IGW5</accession>
<keyword evidence="7" id="KW-1185">Reference proteome</keyword>
<reference evidence="6 7" key="1">
    <citation type="submission" date="2015-04" db="EMBL/GenBank/DDBJ databases">
        <title>The complete genome sequence of the hyperthermophilic, obligate iron-reducing archaeon Geoglobus ahangari strain 234T.</title>
        <authorList>
            <person name="Manzella M.P."/>
            <person name="Holmes D.E."/>
            <person name="Rocheleau J.M."/>
            <person name="Chung A."/>
            <person name="Reguera G."/>
            <person name="Kashefi K."/>
        </authorList>
    </citation>
    <scope>NUCLEOTIDE SEQUENCE [LARGE SCALE GENOMIC DNA]</scope>
    <source>
        <strain evidence="6 7">234</strain>
    </source>
</reference>
<keyword evidence="4" id="KW-0547">Nucleotide-binding</keyword>
<protein>
    <recommendedName>
        <fullName evidence="4">5'-nucleotidase SurE</fullName>
        <ecNumber evidence="4">3.1.3.5</ecNumber>
    </recommendedName>
    <alternativeName>
        <fullName evidence="4">Nucleoside 5'-monophosphate phosphohydrolase</fullName>
    </alternativeName>
</protein>
<dbReference type="Proteomes" id="UP000034723">
    <property type="component" value="Chromosome"/>
</dbReference>
<evidence type="ECO:0000313" key="6">
    <source>
        <dbReference type="EMBL" id="AKG92509.1"/>
    </source>
</evidence>
<dbReference type="InParanoid" id="A0A0F7IGW5"/>
<feature type="binding site" evidence="4">
    <location>
        <position position="8"/>
    </location>
    <ligand>
        <name>a divalent metal cation</name>
        <dbReference type="ChEBI" id="CHEBI:60240"/>
    </ligand>
</feature>
<dbReference type="NCBIfam" id="TIGR00087">
    <property type="entry name" value="surE"/>
    <property type="match status" value="1"/>
</dbReference>
<dbReference type="AlphaFoldDB" id="A0A0F7IGW5"/>
<feature type="binding site" evidence="4">
    <location>
        <position position="39"/>
    </location>
    <ligand>
        <name>a divalent metal cation</name>
        <dbReference type="ChEBI" id="CHEBI:60240"/>
    </ligand>
</feature>
<evidence type="ECO:0000256" key="3">
    <source>
        <dbReference type="ARBA" id="ARBA00022801"/>
    </source>
</evidence>
<dbReference type="GO" id="GO:0005737">
    <property type="term" value="C:cytoplasm"/>
    <property type="evidence" value="ECO:0007669"/>
    <property type="project" value="UniProtKB-SubCell"/>
</dbReference>
<comment type="subcellular location">
    <subcellularLocation>
        <location evidence="4">Cytoplasm</location>
    </subcellularLocation>
</comment>
<dbReference type="SUPFAM" id="SSF64167">
    <property type="entry name" value="SurE-like"/>
    <property type="match status" value="1"/>
</dbReference>
<dbReference type="Gene3D" id="3.40.1210.10">
    <property type="entry name" value="Survival protein SurE-like phosphatase/nucleotidase"/>
    <property type="match status" value="1"/>
</dbReference>
<comment type="cofactor">
    <cofactor evidence="4">
        <name>a divalent metal cation</name>
        <dbReference type="ChEBI" id="CHEBI:60240"/>
    </cofactor>
    <text evidence="4">Binds 1 divalent metal cation per subunit.</text>
</comment>
<dbReference type="PATRIC" id="fig|113653.22.peg.131"/>
<evidence type="ECO:0000256" key="4">
    <source>
        <dbReference type="HAMAP-Rule" id="MF_00060"/>
    </source>
</evidence>
<comment type="similarity">
    <text evidence="1 4">Belongs to the SurE nucleotidase family.</text>
</comment>
<feature type="binding site" evidence="4">
    <location>
        <position position="9"/>
    </location>
    <ligand>
        <name>a divalent metal cation</name>
        <dbReference type="ChEBI" id="CHEBI:60240"/>
    </ligand>
</feature>
<organism evidence="6 7">
    <name type="scientific">Geoglobus ahangari</name>
    <dbReference type="NCBI Taxonomy" id="113653"/>
    <lineage>
        <taxon>Archaea</taxon>
        <taxon>Methanobacteriati</taxon>
        <taxon>Methanobacteriota</taxon>
        <taxon>Archaeoglobi</taxon>
        <taxon>Archaeoglobales</taxon>
        <taxon>Archaeoglobaceae</taxon>
        <taxon>Geoglobus</taxon>
    </lineage>
</organism>
<gene>
    <name evidence="4" type="primary">surE</name>
    <name evidence="6" type="ORF">GAH_00132</name>
</gene>
<dbReference type="PANTHER" id="PTHR30457">
    <property type="entry name" value="5'-NUCLEOTIDASE SURE"/>
    <property type="match status" value="1"/>
</dbReference>
<dbReference type="GO" id="GO:0008253">
    <property type="term" value="F:5'-nucleotidase activity"/>
    <property type="evidence" value="ECO:0007669"/>
    <property type="project" value="UniProtKB-UniRule"/>
</dbReference>
<dbReference type="RefSeq" id="WP_048094226.1">
    <property type="nucleotide sequence ID" value="NZ_CP011267.1"/>
</dbReference>
<keyword evidence="3 4" id="KW-0378">Hydrolase</keyword>
<keyword evidence="4" id="KW-0963">Cytoplasm</keyword>
<dbReference type="GO" id="GO:0000166">
    <property type="term" value="F:nucleotide binding"/>
    <property type="evidence" value="ECO:0007669"/>
    <property type="project" value="UniProtKB-KW"/>
</dbReference>
<evidence type="ECO:0000259" key="5">
    <source>
        <dbReference type="Pfam" id="PF01975"/>
    </source>
</evidence>
<dbReference type="STRING" id="113653.GAH_00132"/>
<dbReference type="InterPro" id="IPR036523">
    <property type="entry name" value="SurE-like_sf"/>
</dbReference>
<dbReference type="InterPro" id="IPR030048">
    <property type="entry name" value="SurE"/>
</dbReference>
<dbReference type="NCBIfam" id="NF001490">
    <property type="entry name" value="PRK00346.1-4"/>
    <property type="match status" value="1"/>
</dbReference>
<dbReference type="KEGG" id="gah:GAH_00132"/>
<sequence length="257" mass="28455">MKILVTNDDGLYSPGLRACYEALRELGEVFVVTPAVQKSGVGRSISIMEPIRVSEVRVNGMELYAVDGTPTDAVIIGIHEIIGELPDLVVSGINLGENLSTEAVTTSGTVGAALEAATQGSKAIAISLEMKDVYKFESFFAPADFSNAKLVLEKLARRVLEKGLPDGVDVLNVNVPERWNGKYAFTRLTRRLYKTRIDTRFDPRGRKYYWIDGVEEENAEEGTDLHAIRSGYVSITPICLDMTSRVDFSLLERWFND</sequence>
<dbReference type="InterPro" id="IPR002828">
    <property type="entry name" value="SurE-like_Pase/nucleotidase"/>
</dbReference>
<dbReference type="PANTHER" id="PTHR30457:SF0">
    <property type="entry name" value="PHOSPHATASE, PUTATIVE (AFU_ORTHOLOGUE AFUA_4G01070)-RELATED"/>
    <property type="match status" value="1"/>
</dbReference>
<comment type="function">
    <text evidence="4">Nucleotidase that shows phosphatase activity on nucleoside 5'-monophosphates.</text>
</comment>
<proteinExistence type="inferred from homology"/>
<dbReference type="NCBIfam" id="NF001491">
    <property type="entry name" value="PRK00346.2-1"/>
    <property type="match status" value="1"/>
</dbReference>
<feature type="domain" description="Survival protein SurE-like phosphatase/nucleotidase" evidence="5">
    <location>
        <begin position="3"/>
        <end position="194"/>
    </location>
</feature>
<comment type="catalytic activity">
    <reaction evidence="4">
        <text>a ribonucleoside 5'-phosphate + H2O = a ribonucleoside + phosphate</text>
        <dbReference type="Rhea" id="RHEA:12484"/>
        <dbReference type="ChEBI" id="CHEBI:15377"/>
        <dbReference type="ChEBI" id="CHEBI:18254"/>
        <dbReference type="ChEBI" id="CHEBI:43474"/>
        <dbReference type="ChEBI" id="CHEBI:58043"/>
        <dbReference type="EC" id="3.1.3.5"/>
    </reaction>
</comment>
<keyword evidence="2 4" id="KW-0479">Metal-binding</keyword>
<evidence type="ECO:0000256" key="2">
    <source>
        <dbReference type="ARBA" id="ARBA00022723"/>
    </source>
</evidence>